<evidence type="ECO:0000256" key="1">
    <source>
        <dbReference type="SAM" id="Phobius"/>
    </source>
</evidence>
<feature type="transmembrane region" description="Helical" evidence="1">
    <location>
        <begin position="66"/>
        <end position="92"/>
    </location>
</feature>
<comment type="caution">
    <text evidence="2">The sequence shown here is derived from an EMBL/GenBank/DDBJ whole genome shotgun (WGS) entry which is preliminary data.</text>
</comment>
<dbReference type="EMBL" id="JAGMUU010000011">
    <property type="protein sequence ID" value="KAH7142651.1"/>
    <property type="molecule type" value="Genomic_DNA"/>
</dbReference>
<dbReference type="Proteomes" id="UP000717696">
    <property type="component" value="Unassembled WGS sequence"/>
</dbReference>
<evidence type="ECO:0000313" key="2">
    <source>
        <dbReference type="EMBL" id="KAH7142651.1"/>
    </source>
</evidence>
<organism evidence="2 3">
    <name type="scientific">Dactylonectria estremocensis</name>
    <dbReference type="NCBI Taxonomy" id="1079267"/>
    <lineage>
        <taxon>Eukaryota</taxon>
        <taxon>Fungi</taxon>
        <taxon>Dikarya</taxon>
        <taxon>Ascomycota</taxon>
        <taxon>Pezizomycotina</taxon>
        <taxon>Sordariomycetes</taxon>
        <taxon>Hypocreomycetidae</taxon>
        <taxon>Hypocreales</taxon>
        <taxon>Nectriaceae</taxon>
        <taxon>Dactylonectria</taxon>
    </lineage>
</organism>
<accession>A0A9P9ERI6</accession>
<keyword evidence="1" id="KW-1133">Transmembrane helix</keyword>
<evidence type="ECO:0000313" key="3">
    <source>
        <dbReference type="Proteomes" id="UP000717696"/>
    </source>
</evidence>
<name>A0A9P9ERI6_9HYPO</name>
<protein>
    <submittedName>
        <fullName evidence="2">Uncharacterized protein</fullName>
    </submittedName>
</protein>
<sequence>MRRCAALPPSRGRPGSRVYCLFRAWCSGTHSRQSGFLEPVGTKLGLLHVPTLERLGPSASARACTVVLALALVALVVSGLASGFLFPGAVLVGRRAISGSKCEPVIDIGVRQRARARTSLAPTSVPRYSYSAPDSLQSAVCSLRCRYLSRQAGHGPMSAESHRGVTEGILYTGAQI</sequence>
<keyword evidence="1" id="KW-0812">Transmembrane</keyword>
<dbReference type="AlphaFoldDB" id="A0A9P9ERI6"/>
<keyword evidence="1" id="KW-0472">Membrane</keyword>
<reference evidence="2" key="1">
    <citation type="journal article" date="2021" name="Nat. Commun.">
        <title>Genetic determinants of endophytism in the Arabidopsis root mycobiome.</title>
        <authorList>
            <person name="Mesny F."/>
            <person name="Miyauchi S."/>
            <person name="Thiergart T."/>
            <person name="Pickel B."/>
            <person name="Atanasova L."/>
            <person name="Karlsson M."/>
            <person name="Huettel B."/>
            <person name="Barry K.W."/>
            <person name="Haridas S."/>
            <person name="Chen C."/>
            <person name="Bauer D."/>
            <person name="Andreopoulos W."/>
            <person name="Pangilinan J."/>
            <person name="LaButti K."/>
            <person name="Riley R."/>
            <person name="Lipzen A."/>
            <person name="Clum A."/>
            <person name="Drula E."/>
            <person name="Henrissat B."/>
            <person name="Kohler A."/>
            <person name="Grigoriev I.V."/>
            <person name="Martin F.M."/>
            <person name="Hacquard S."/>
        </authorList>
    </citation>
    <scope>NUCLEOTIDE SEQUENCE</scope>
    <source>
        <strain evidence="2">MPI-CAGE-AT-0021</strain>
    </source>
</reference>
<gene>
    <name evidence="2" type="ORF">B0J13DRAFT_636197</name>
</gene>
<proteinExistence type="predicted"/>
<keyword evidence="3" id="KW-1185">Reference proteome</keyword>